<evidence type="ECO:0000313" key="4">
    <source>
        <dbReference type="Proteomes" id="UP000280834"/>
    </source>
</evidence>
<reference evidence="3 4" key="2">
    <citation type="submission" date="2018-11" db="EMBL/GenBank/DDBJ databases">
        <authorList>
            <consortium name="Pathogen Informatics"/>
        </authorList>
    </citation>
    <scope>NUCLEOTIDE SEQUENCE [LARGE SCALE GENOMIC DNA]</scope>
</reference>
<dbReference type="InterPro" id="IPR022353">
    <property type="entry name" value="Insulin_CS"/>
</dbReference>
<evidence type="ECO:0000256" key="1">
    <source>
        <dbReference type="ARBA" id="ARBA00009034"/>
    </source>
</evidence>
<dbReference type="WBParaSite" id="BTMF_0000786901-mRNA-1">
    <property type="protein sequence ID" value="BTMF_0000786901-mRNA-1"/>
    <property type="gene ID" value="BTMF_0000786901"/>
</dbReference>
<gene>
    <name evidence="3" type="ORF">BTMF_LOCUS5983</name>
</gene>
<proteinExistence type="inferred from homology"/>
<organism evidence="5">
    <name type="scientific">Brugia timori</name>
    <dbReference type="NCBI Taxonomy" id="42155"/>
    <lineage>
        <taxon>Eukaryota</taxon>
        <taxon>Metazoa</taxon>
        <taxon>Ecdysozoa</taxon>
        <taxon>Nematoda</taxon>
        <taxon>Chromadorea</taxon>
        <taxon>Rhabditida</taxon>
        <taxon>Spirurina</taxon>
        <taxon>Spiruromorpha</taxon>
        <taxon>Filarioidea</taxon>
        <taxon>Onchocercidae</taxon>
        <taxon>Brugia</taxon>
    </lineage>
</organism>
<dbReference type="AlphaFoldDB" id="A0A0R3QJY3"/>
<sequence>MKKKYLILHYLSVCITCNLIAQRRSKRDGIMKLCPSGGKSFITAWHLSCIIKKKRSSSSQEKQNWKKDAYRPLSMIEMMHYCCNIGCKIKDLLPYCDPFDN</sequence>
<comment type="similarity">
    <text evidence="1">Belongs to the insulin family.</text>
</comment>
<dbReference type="EMBL" id="UZAG01015467">
    <property type="protein sequence ID" value="VDO20581.1"/>
    <property type="molecule type" value="Genomic_DNA"/>
</dbReference>
<dbReference type="Proteomes" id="UP000280834">
    <property type="component" value="Unassembled WGS sequence"/>
</dbReference>
<reference evidence="5" key="1">
    <citation type="submission" date="2017-02" db="UniProtKB">
        <authorList>
            <consortium name="WormBaseParasite"/>
        </authorList>
    </citation>
    <scope>IDENTIFICATION</scope>
</reference>
<dbReference type="InterPro" id="IPR036438">
    <property type="entry name" value="Insulin-like_sf"/>
</dbReference>
<evidence type="ECO:0000256" key="2">
    <source>
        <dbReference type="ARBA" id="ARBA00022729"/>
    </source>
</evidence>
<keyword evidence="2" id="KW-0732">Signal</keyword>
<name>A0A0R3QJY3_9BILA</name>
<protein>
    <submittedName>
        <fullName evidence="5">IlGF domain-containing protein</fullName>
    </submittedName>
</protein>
<evidence type="ECO:0000313" key="3">
    <source>
        <dbReference type="EMBL" id="VDO20581.1"/>
    </source>
</evidence>
<accession>A0A0R3QJY3</accession>
<dbReference type="SUPFAM" id="SSF56994">
    <property type="entry name" value="Insulin-like"/>
    <property type="match status" value="1"/>
</dbReference>
<keyword evidence="4" id="KW-1185">Reference proteome</keyword>
<evidence type="ECO:0000313" key="5">
    <source>
        <dbReference type="WBParaSite" id="BTMF_0000786901-mRNA-1"/>
    </source>
</evidence>
<dbReference type="PROSITE" id="PS00262">
    <property type="entry name" value="INSULIN"/>
    <property type="match status" value="1"/>
</dbReference>